<reference evidence="1 2" key="1">
    <citation type="journal article" date="2019" name="Indoor Air">
        <title>Impacts of indoor surface finishes on bacterial viability.</title>
        <authorList>
            <person name="Hu J."/>
            <person name="Maamar S.B."/>
            <person name="Glawe A.J."/>
            <person name="Gottel N."/>
            <person name="Gilbert J.A."/>
            <person name="Hartmann E.M."/>
        </authorList>
    </citation>
    <scope>NUCLEOTIDE SEQUENCE [LARGE SCALE GENOMIC DNA]</scope>
    <source>
        <strain evidence="1 2">AF060A6</strain>
    </source>
</reference>
<dbReference type="RefSeq" id="WP_136379882.1">
    <property type="nucleotide sequence ID" value="NZ_SLUB01000020.1"/>
</dbReference>
<dbReference type="OrthoDB" id="2915109at2"/>
<dbReference type="EMBL" id="SLUB01000020">
    <property type="protein sequence ID" value="THE12093.1"/>
    <property type="molecule type" value="Genomic_DNA"/>
</dbReference>
<name>A0A4V3V7M9_9BACI</name>
<comment type="caution">
    <text evidence="1">The sequence shown here is derived from an EMBL/GenBank/DDBJ whole genome shotgun (WGS) entry which is preliminary data.</text>
</comment>
<dbReference type="Pfam" id="PF10730">
    <property type="entry name" value="DUF2521"/>
    <property type="match status" value="1"/>
</dbReference>
<keyword evidence="2" id="KW-1185">Reference proteome</keyword>
<evidence type="ECO:0000313" key="1">
    <source>
        <dbReference type="EMBL" id="THE12093.1"/>
    </source>
</evidence>
<gene>
    <name evidence="1" type="ORF">E1I69_12120</name>
</gene>
<dbReference type="AlphaFoldDB" id="A0A4V3V7M9"/>
<protein>
    <submittedName>
        <fullName evidence="1">DUF2521 family protein</fullName>
    </submittedName>
</protein>
<proteinExistence type="predicted"/>
<evidence type="ECO:0000313" key="2">
    <source>
        <dbReference type="Proteomes" id="UP000306477"/>
    </source>
</evidence>
<dbReference type="Proteomes" id="UP000306477">
    <property type="component" value="Unassembled WGS sequence"/>
</dbReference>
<accession>A0A4V3V7M9</accession>
<sequence>MNVITTFKEKRKEKQIKYERKMLRELSLEELKKSVTDNFSSFFRMSSILGSAIEEGCIDVAIEAYLLGAKYSKFGYYGESVEEVRMRCYRFEKNLIDALYEFICYWGHIGDQGFVNESLYYSCEYYVTYWWTEGFQKGEKRYRLKLH</sequence>
<dbReference type="STRING" id="1033734.GCA_000285535_04518"/>
<dbReference type="InterPro" id="IPR019667">
    <property type="entry name" value="Uncharacterised_YbaK"/>
</dbReference>
<organism evidence="1 2">
    <name type="scientific">Bacillus timonensis</name>
    <dbReference type="NCBI Taxonomy" id="1033734"/>
    <lineage>
        <taxon>Bacteria</taxon>
        <taxon>Bacillati</taxon>
        <taxon>Bacillota</taxon>
        <taxon>Bacilli</taxon>
        <taxon>Bacillales</taxon>
        <taxon>Bacillaceae</taxon>
        <taxon>Bacillus</taxon>
    </lineage>
</organism>